<organism evidence="1">
    <name type="scientific">hydrothermal vent metagenome</name>
    <dbReference type="NCBI Taxonomy" id="652676"/>
    <lineage>
        <taxon>unclassified sequences</taxon>
        <taxon>metagenomes</taxon>
        <taxon>ecological metagenomes</taxon>
    </lineage>
</organism>
<dbReference type="EMBL" id="UOFU01000022">
    <property type="protein sequence ID" value="VAW93255.1"/>
    <property type="molecule type" value="Genomic_DNA"/>
</dbReference>
<dbReference type="PANTHER" id="PTHR37811:SF2">
    <property type="entry name" value="ABM DOMAIN-CONTAINING PROTEIN"/>
    <property type="match status" value="1"/>
</dbReference>
<dbReference type="SUPFAM" id="SSF54909">
    <property type="entry name" value="Dimeric alpha+beta barrel"/>
    <property type="match status" value="1"/>
</dbReference>
<name>A0A3B0ZIH4_9ZZZZ</name>
<gene>
    <name evidence="1" type="ORF">MNBD_GAMMA20-263</name>
</gene>
<evidence type="ECO:0008006" key="2">
    <source>
        <dbReference type="Google" id="ProtNLM"/>
    </source>
</evidence>
<dbReference type="Gene3D" id="3.30.70.100">
    <property type="match status" value="1"/>
</dbReference>
<dbReference type="InterPro" id="IPR011008">
    <property type="entry name" value="Dimeric_a/b-barrel"/>
</dbReference>
<proteinExistence type="predicted"/>
<sequence length="97" mass="11338">MYAVIFKATINELDKAYYEMAARMRDLAIGEYGCSEFVSVTEGGQEVAISYWDNLSSINQWRQNSEHLLAQERGKSTWYKTYHVQVVEVIREYKSEL</sequence>
<reference evidence="1" key="1">
    <citation type="submission" date="2018-06" db="EMBL/GenBank/DDBJ databases">
        <authorList>
            <person name="Zhirakovskaya E."/>
        </authorList>
    </citation>
    <scope>NUCLEOTIDE SEQUENCE</scope>
</reference>
<dbReference type="InterPro" id="IPR052936">
    <property type="entry name" value="Jasmonate_Hydroxylase-like"/>
</dbReference>
<dbReference type="AlphaFoldDB" id="A0A3B0ZIH4"/>
<protein>
    <recommendedName>
        <fullName evidence="2">Antibiotic biosynthesis monooxygenase</fullName>
    </recommendedName>
</protein>
<accession>A0A3B0ZIH4</accession>
<evidence type="ECO:0000313" key="1">
    <source>
        <dbReference type="EMBL" id="VAW93255.1"/>
    </source>
</evidence>
<dbReference type="PANTHER" id="PTHR37811">
    <property type="entry name" value="BLL5343 PROTEIN"/>
    <property type="match status" value="1"/>
</dbReference>